<comment type="caution">
    <text evidence="3">The sequence shown here is derived from an EMBL/GenBank/DDBJ whole genome shotgun (WGS) entry which is preliminary data.</text>
</comment>
<feature type="domain" description="HTH cro/C1-type" evidence="2">
    <location>
        <begin position="39"/>
        <end position="94"/>
    </location>
</feature>
<dbReference type="EMBL" id="ACFY01000147">
    <property type="protein sequence ID" value="EEG92627.1"/>
    <property type="molecule type" value="Genomic_DNA"/>
</dbReference>
<proteinExistence type="predicted"/>
<dbReference type="Proteomes" id="UP000003561">
    <property type="component" value="Unassembled WGS sequence"/>
</dbReference>
<dbReference type="GO" id="GO:0003677">
    <property type="term" value="F:DNA binding"/>
    <property type="evidence" value="ECO:0007669"/>
    <property type="project" value="UniProtKB-KW"/>
</dbReference>
<dbReference type="GO" id="GO:0005829">
    <property type="term" value="C:cytosol"/>
    <property type="evidence" value="ECO:0007669"/>
    <property type="project" value="TreeGrafter"/>
</dbReference>
<dbReference type="GO" id="GO:0003700">
    <property type="term" value="F:DNA-binding transcription factor activity"/>
    <property type="evidence" value="ECO:0007669"/>
    <property type="project" value="TreeGrafter"/>
</dbReference>
<name>C0FXK6_9FIRM</name>
<evidence type="ECO:0000313" key="3">
    <source>
        <dbReference type="EMBL" id="EEG92627.1"/>
    </source>
</evidence>
<dbReference type="Pfam" id="PF12844">
    <property type="entry name" value="HTH_19"/>
    <property type="match status" value="1"/>
</dbReference>
<dbReference type="CDD" id="cd00093">
    <property type="entry name" value="HTH_XRE"/>
    <property type="match status" value="1"/>
</dbReference>
<sequence>MVFVFITQNRNKLKHEKTAIPIYWADRGESMELSIQERLKDLRVERGLTLEQLAEETHLSKSALGSYEGDNLKDISHHALIQLAKVYEVTVDYLLGRSKTKNHPNADLADLHLSDDMIELLKSGRVDNSLLCELAVHPDFPRLMADLEIYVNGIAGKQVQSANAIVDAVSATIMKQYNPGLSDPQLRQLIAAHIDDDSFCRYVIQQDINKIALDLRETHKDDFFSVPEDNPLEDFLQTADEIASEGGDPETASLMFICKRLKLNFKKLSEEEKKWLKKIAQKSDLLKNPNPQRGRK</sequence>
<dbReference type="Gene3D" id="1.10.260.40">
    <property type="entry name" value="lambda repressor-like DNA-binding domains"/>
    <property type="match status" value="1"/>
</dbReference>
<dbReference type="PANTHER" id="PTHR46797:SF1">
    <property type="entry name" value="METHYLPHOSPHONATE SYNTHASE"/>
    <property type="match status" value="1"/>
</dbReference>
<keyword evidence="1 3" id="KW-0238">DNA-binding</keyword>
<evidence type="ECO:0000313" key="4">
    <source>
        <dbReference type="Proteomes" id="UP000003561"/>
    </source>
</evidence>
<accession>C0FXK6</accession>
<dbReference type="eggNOG" id="COG1396">
    <property type="taxonomic scope" value="Bacteria"/>
</dbReference>
<dbReference type="InterPro" id="IPR050807">
    <property type="entry name" value="TransReg_Diox_bact_type"/>
</dbReference>
<evidence type="ECO:0000256" key="1">
    <source>
        <dbReference type="ARBA" id="ARBA00023125"/>
    </source>
</evidence>
<dbReference type="PANTHER" id="PTHR46797">
    <property type="entry name" value="HTH-TYPE TRANSCRIPTIONAL REGULATOR"/>
    <property type="match status" value="1"/>
</dbReference>
<dbReference type="AlphaFoldDB" id="C0FXK6"/>
<dbReference type="SMART" id="SM00530">
    <property type="entry name" value="HTH_XRE"/>
    <property type="match status" value="1"/>
</dbReference>
<reference evidence="3 4" key="2">
    <citation type="submission" date="2009-03" db="EMBL/GenBank/DDBJ databases">
        <title>Draft genome sequence of Roseburia inulinivorans (DSM 16841).</title>
        <authorList>
            <person name="Sudarsanam P."/>
            <person name="Ley R."/>
            <person name="Guruge J."/>
            <person name="Turnbaugh P.J."/>
            <person name="Mahowald M."/>
            <person name="Liep D."/>
            <person name="Gordon J."/>
        </authorList>
    </citation>
    <scope>NUCLEOTIDE SEQUENCE [LARGE SCALE GENOMIC DNA]</scope>
    <source>
        <strain evidence="3 4">DSM 16841</strain>
    </source>
</reference>
<protein>
    <submittedName>
        <fullName evidence="3">DNA-binding helix-turn-helix protein</fullName>
    </submittedName>
</protein>
<dbReference type="InterPro" id="IPR001387">
    <property type="entry name" value="Cro/C1-type_HTH"/>
</dbReference>
<dbReference type="SUPFAM" id="SSF47413">
    <property type="entry name" value="lambda repressor-like DNA-binding domains"/>
    <property type="match status" value="1"/>
</dbReference>
<dbReference type="PROSITE" id="PS50943">
    <property type="entry name" value="HTH_CROC1"/>
    <property type="match status" value="1"/>
</dbReference>
<reference evidence="3 4" key="1">
    <citation type="submission" date="2009-02" db="EMBL/GenBank/DDBJ databases">
        <authorList>
            <person name="Fulton L."/>
            <person name="Clifton S."/>
            <person name="Fulton B."/>
            <person name="Xu J."/>
            <person name="Minx P."/>
            <person name="Pepin K.H."/>
            <person name="Johnson M."/>
            <person name="Bhonagiri V."/>
            <person name="Nash W.E."/>
            <person name="Mardis E.R."/>
            <person name="Wilson R.K."/>
        </authorList>
    </citation>
    <scope>NUCLEOTIDE SEQUENCE [LARGE SCALE GENOMIC DNA]</scope>
    <source>
        <strain evidence="3 4">DSM 16841</strain>
    </source>
</reference>
<organism evidence="3 4">
    <name type="scientific">Roseburia inulinivorans DSM 16841</name>
    <dbReference type="NCBI Taxonomy" id="622312"/>
    <lineage>
        <taxon>Bacteria</taxon>
        <taxon>Bacillati</taxon>
        <taxon>Bacillota</taxon>
        <taxon>Clostridia</taxon>
        <taxon>Lachnospirales</taxon>
        <taxon>Lachnospiraceae</taxon>
        <taxon>Roseburia</taxon>
    </lineage>
</organism>
<evidence type="ECO:0000259" key="2">
    <source>
        <dbReference type="PROSITE" id="PS50943"/>
    </source>
</evidence>
<gene>
    <name evidence="3" type="ORF">ROSEINA2194_03494</name>
</gene>
<dbReference type="InterPro" id="IPR010982">
    <property type="entry name" value="Lambda_DNA-bd_dom_sf"/>
</dbReference>